<dbReference type="EMBL" id="BOMI01000059">
    <property type="protein sequence ID" value="GID74413.1"/>
    <property type="molecule type" value="Genomic_DNA"/>
</dbReference>
<dbReference type="InterPro" id="IPR051448">
    <property type="entry name" value="CdaR-like_regulators"/>
</dbReference>
<gene>
    <name evidence="2" type="ORF">Ade02nite_30540</name>
</gene>
<dbReference type="RefSeq" id="WP_239168782.1">
    <property type="nucleotide sequence ID" value="NZ_BAAABO010000006.1"/>
</dbReference>
<evidence type="ECO:0000313" key="3">
    <source>
        <dbReference type="Proteomes" id="UP000609879"/>
    </source>
</evidence>
<dbReference type="InterPro" id="IPR025736">
    <property type="entry name" value="PucR_C-HTH_dom"/>
</dbReference>
<dbReference type="Pfam" id="PF13556">
    <property type="entry name" value="HTH_30"/>
    <property type="match status" value="1"/>
</dbReference>
<evidence type="ECO:0000313" key="2">
    <source>
        <dbReference type="EMBL" id="GID74413.1"/>
    </source>
</evidence>
<feature type="domain" description="PucR C-terminal helix-turn-helix" evidence="1">
    <location>
        <begin position="74"/>
        <end position="125"/>
    </location>
</feature>
<protein>
    <recommendedName>
        <fullName evidence="1">PucR C-terminal helix-turn-helix domain-containing protein</fullName>
    </recommendedName>
</protein>
<sequence length="144" mass="15147">MAEPRVAGIGLRRSGLGGAAESLADAERALDLAVRQGRTVRFEDEWLTATLVTHAARLRPLLAPGLHVDQPHLAAAVLAFVEHGLSVPGAAEALEVHGNTVKYRLSRWRELTGWDPHTLDGLARSLLVLASGGQRSSPGVPGGG</sequence>
<accession>A0ABQ3Y343</accession>
<dbReference type="Gene3D" id="1.10.10.2840">
    <property type="entry name" value="PucR C-terminal helix-turn-helix domain"/>
    <property type="match status" value="1"/>
</dbReference>
<name>A0ABQ3Y343_9ACTN</name>
<dbReference type="InterPro" id="IPR042070">
    <property type="entry name" value="PucR_C-HTH_sf"/>
</dbReference>
<proteinExistence type="predicted"/>
<comment type="caution">
    <text evidence="2">The sequence shown here is derived from an EMBL/GenBank/DDBJ whole genome shotgun (WGS) entry which is preliminary data.</text>
</comment>
<dbReference type="Proteomes" id="UP000609879">
    <property type="component" value="Unassembled WGS sequence"/>
</dbReference>
<reference evidence="2 3" key="1">
    <citation type="submission" date="2021-01" db="EMBL/GenBank/DDBJ databases">
        <title>Whole genome shotgun sequence of Actinoplanes deccanensis NBRC 13994.</title>
        <authorList>
            <person name="Komaki H."/>
            <person name="Tamura T."/>
        </authorList>
    </citation>
    <scope>NUCLEOTIDE SEQUENCE [LARGE SCALE GENOMIC DNA]</scope>
    <source>
        <strain evidence="2 3">NBRC 13994</strain>
    </source>
</reference>
<keyword evidence="3" id="KW-1185">Reference proteome</keyword>
<organism evidence="2 3">
    <name type="scientific">Paractinoplanes deccanensis</name>
    <dbReference type="NCBI Taxonomy" id="113561"/>
    <lineage>
        <taxon>Bacteria</taxon>
        <taxon>Bacillati</taxon>
        <taxon>Actinomycetota</taxon>
        <taxon>Actinomycetes</taxon>
        <taxon>Micromonosporales</taxon>
        <taxon>Micromonosporaceae</taxon>
        <taxon>Paractinoplanes</taxon>
    </lineage>
</organism>
<evidence type="ECO:0000259" key="1">
    <source>
        <dbReference type="Pfam" id="PF13556"/>
    </source>
</evidence>
<dbReference type="PANTHER" id="PTHR33744">
    <property type="entry name" value="CARBOHYDRATE DIACID REGULATOR"/>
    <property type="match status" value="1"/>
</dbReference>